<dbReference type="OrthoDB" id="8902597at2"/>
<sequence>MSAKCEDKAYREFDFWLADWQVYTPDDKLAGRNFITADHNNCVIKERYTSVSGYQSERLGIYDITMKLWHQT</sequence>
<comment type="caution">
    <text evidence="1">The sequence shown here is derived from an EMBL/GenBank/DDBJ whole genome shotgun (WGS) entry which is preliminary data.</text>
</comment>
<dbReference type="RefSeq" id="WP_138593454.1">
    <property type="nucleotide sequence ID" value="NZ_PNBW01000055.1"/>
</dbReference>
<organism evidence="1 4">
    <name type="scientific">Pseudoalteromonas aurantia</name>
    <dbReference type="NCBI Taxonomy" id="43654"/>
    <lineage>
        <taxon>Bacteria</taxon>
        <taxon>Pseudomonadati</taxon>
        <taxon>Pseudomonadota</taxon>
        <taxon>Gammaproteobacteria</taxon>
        <taxon>Alteromonadales</taxon>
        <taxon>Pseudoalteromonadaceae</taxon>
        <taxon>Pseudoalteromonas</taxon>
    </lineage>
</organism>
<gene>
    <name evidence="1" type="ORF">CWC19_18960</name>
    <name evidence="2" type="ORF">CWC20_12615</name>
</gene>
<protein>
    <submittedName>
        <fullName evidence="1">Uncharacterized protein</fullName>
    </submittedName>
</protein>
<accession>A0A5S3V036</accession>
<dbReference type="EMBL" id="PNBX01000116">
    <property type="protein sequence ID" value="TMO63760.1"/>
    <property type="molecule type" value="Genomic_DNA"/>
</dbReference>
<evidence type="ECO:0000313" key="1">
    <source>
        <dbReference type="EMBL" id="TMO63760.1"/>
    </source>
</evidence>
<dbReference type="AlphaFoldDB" id="A0A5S3V036"/>
<evidence type="ECO:0000313" key="4">
    <source>
        <dbReference type="Proteomes" id="UP000307217"/>
    </source>
</evidence>
<dbReference type="EMBL" id="PNBW01000055">
    <property type="protein sequence ID" value="TMO73699.1"/>
    <property type="molecule type" value="Genomic_DNA"/>
</dbReference>
<name>A0A5S3V036_9GAMM</name>
<reference evidence="3 4" key="2">
    <citation type="submission" date="2019-06" db="EMBL/GenBank/DDBJ databases">
        <title>Co-occurence of chitin degradation, pigmentation and bioactivity in marine Pseudoalteromonas.</title>
        <authorList>
            <person name="Sonnenschein E.C."/>
            <person name="Bech P.K."/>
        </authorList>
    </citation>
    <scope>NUCLEOTIDE SEQUENCE [LARGE SCALE GENOMIC DNA]</scope>
    <source>
        <strain evidence="4">S3790</strain>
        <strain evidence="2 3">S3895</strain>
    </source>
</reference>
<evidence type="ECO:0000313" key="2">
    <source>
        <dbReference type="EMBL" id="TMO73699.1"/>
    </source>
</evidence>
<dbReference type="Proteomes" id="UP000307217">
    <property type="component" value="Unassembled WGS sequence"/>
</dbReference>
<reference evidence="1" key="3">
    <citation type="submission" date="2019-09" db="EMBL/GenBank/DDBJ databases">
        <title>Co-occurence of chitin degradation, pigmentation and bioactivity in marine Pseudoalteromonas.</title>
        <authorList>
            <person name="Sonnenschein E.C."/>
            <person name="Bech P.K."/>
        </authorList>
    </citation>
    <scope>NUCLEOTIDE SEQUENCE</scope>
    <source>
        <strain evidence="1">S3790</strain>
    </source>
</reference>
<keyword evidence="3" id="KW-1185">Reference proteome</keyword>
<proteinExistence type="predicted"/>
<dbReference type="Proteomes" id="UP000307164">
    <property type="component" value="Unassembled WGS sequence"/>
</dbReference>
<reference evidence="3 4" key="1">
    <citation type="submission" date="2018-01" db="EMBL/GenBank/DDBJ databases">
        <authorList>
            <person name="Paulsen S."/>
            <person name="Gram L.K."/>
        </authorList>
    </citation>
    <scope>NUCLEOTIDE SEQUENCE [LARGE SCALE GENOMIC DNA]</scope>
    <source>
        <strain evidence="1 4">S3790</strain>
        <strain evidence="2 3">S3895</strain>
    </source>
</reference>
<evidence type="ECO:0000313" key="3">
    <source>
        <dbReference type="Proteomes" id="UP000307164"/>
    </source>
</evidence>